<evidence type="ECO:0000256" key="1">
    <source>
        <dbReference type="SAM" id="MobiDB-lite"/>
    </source>
</evidence>
<organism evidence="3 4">
    <name type="scientific">Micromonospora chersina</name>
    <dbReference type="NCBI Taxonomy" id="47854"/>
    <lineage>
        <taxon>Bacteria</taxon>
        <taxon>Bacillati</taxon>
        <taxon>Actinomycetota</taxon>
        <taxon>Actinomycetes</taxon>
        <taxon>Micromonosporales</taxon>
        <taxon>Micromonosporaceae</taxon>
        <taxon>Micromonospora</taxon>
    </lineage>
</organism>
<evidence type="ECO:0000313" key="4">
    <source>
        <dbReference type="Proteomes" id="UP000198605"/>
    </source>
</evidence>
<sequence>MTRRAGRPMPGSGVTETTPRDISPPSRSDVPPAGTSPDDLVPVEEMIEAGVQRLAEAVALNPNVEAATNTSIQAHLSTLRTAISEVFYNDDESTQADMLLMQLDKRVYLAQKVALGGTSERVIETLWEIFKQAIAAVTASISFTDHMENGRRACEFEREKLVSAAAGLDVMLTQSQVSATAQEVRRIADDVQEAAGDVAQSQLAAHYQEGAEAEGRRYLFWNLLFGGSVLASVALASFLIAQSPQSNWTAQEATRITLAIPLLAFAVHAARQSRFHRDAQASLSLVAIKLKTVRAFADSLEFENRQELLKMLGEAIFSAPGQSNATTEGADSLPISMPDLTELLRSRGTAQNNAGDSTR</sequence>
<evidence type="ECO:0000313" key="3">
    <source>
        <dbReference type="EMBL" id="SCL53430.1"/>
    </source>
</evidence>
<keyword evidence="4" id="KW-1185">Reference proteome</keyword>
<protein>
    <submittedName>
        <fullName evidence="3">Uncharacterized protein</fullName>
    </submittedName>
</protein>
<dbReference type="EMBL" id="FMIB01000002">
    <property type="protein sequence ID" value="SCL53430.1"/>
    <property type="molecule type" value="Genomic_DNA"/>
</dbReference>
<feature type="region of interest" description="Disordered" evidence="1">
    <location>
        <begin position="1"/>
        <end position="40"/>
    </location>
</feature>
<name>A0A1C6UH94_9ACTN</name>
<keyword evidence="2" id="KW-0812">Transmembrane</keyword>
<evidence type="ECO:0000256" key="2">
    <source>
        <dbReference type="SAM" id="Phobius"/>
    </source>
</evidence>
<feature type="transmembrane region" description="Helical" evidence="2">
    <location>
        <begin position="218"/>
        <end position="241"/>
    </location>
</feature>
<feature type="transmembrane region" description="Helical" evidence="2">
    <location>
        <begin position="253"/>
        <end position="270"/>
    </location>
</feature>
<keyword evidence="2" id="KW-0472">Membrane</keyword>
<reference evidence="4" key="1">
    <citation type="submission" date="2016-06" db="EMBL/GenBank/DDBJ databases">
        <authorList>
            <person name="Varghese N."/>
            <person name="Submissions Spin"/>
        </authorList>
    </citation>
    <scope>NUCLEOTIDE SEQUENCE [LARGE SCALE GENOMIC DNA]</scope>
    <source>
        <strain evidence="4">DSM 44151</strain>
    </source>
</reference>
<dbReference type="AlphaFoldDB" id="A0A1C6UH94"/>
<gene>
    <name evidence="3" type="ORF">GA0070603_1598</name>
</gene>
<dbReference type="Proteomes" id="UP000198605">
    <property type="component" value="Unassembled WGS sequence"/>
</dbReference>
<proteinExistence type="predicted"/>
<accession>A0A1C6UH94</accession>
<keyword evidence="2" id="KW-1133">Transmembrane helix</keyword>